<proteinExistence type="predicted"/>
<evidence type="ECO:0000313" key="3">
    <source>
        <dbReference type="WBParaSite" id="L893_g23629.t1"/>
    </source>
</evidence>
<keyword evidence="1" id="KW-0547">Nucleotide-binding</keyword>
<dbReference type="GO" id="GO:0005524">
    <property type="term" value="F:ATP binding"/>
    <property type="evidence" value="ECO:0007669"/>
    <property type="project" value="UniProtKB-UniRule"/>
</dbReference>
<dbReference type="AlphaFoldDB" id="A0A1I7Z7K3"/>
<dbReference type="Proteomes" id="UP000095287">
    <property type="component" value="Unplaced"/>
</dbReference>
<keyword evidence="1" id="KW-0067">ATP-binding</keyword>
<dbReference type="InterPro" id="IPR011009">
    <property type="entry name" value="Kinase-like_dom_sf"/>
</dbReference>
<dbReference type="WBParaSite" id="L893_g23629.t1">
    <property type="protein sequence ID" value="L893_g23629.t1"/>
    <property type="gene ID" value="L893_g23629"/>
</dbReference>
<dbReference type="PROSITE" id="PS00107">
    <property type="entry name" value="PROTEIN_KINASE_ATP"/>
    <property type="match status" value="1"/>
</dbReference>
<keyword evidence="2" id="KW-1185">Reference proteome</keyword>
<organism evidence="2 3">
    <name type="scientific">Steinernema glaseri</name>
    <dbReference type="NCBI Taxonomy" id="37863"/>
    <lineage>
        <taxon>Eukaryota</taxon>
        <taxon>Metazoa</taxon>
        <taxon>Ecdysozoa</taxon>
        <taxon>Nematoda</taxon>
        <taxon>Chromadorea</taxon>
        <taxon>Rhabditida</taxon>
        <taxon>Tylenchina</taxon>
        <taxon>Panagrolaimomorpha</taxon>
        <taxon>Strongyloidoidea</taxon>
        <taxon>Steinernematidae</taxon>
        <taxon>Steinernema</taxon>
    </lineage>
</organism>
<accession>A0A1I7Z7K3</accession>
<reference evidence="3" key="1">
    <citation type="submission" date="2016-11" db="UniProtKB">
        <authorList>
            <consortium name="WormBaseParasite"/>
        </authorList>
    </citation>
    <scope>IDENTIFICATION</scope>
</reference>
<dbReference type="Gene3D" id="3.30.200.20">
    <property type="entry name" value="Phosphorylase Kinase, domain 1"/>
    <property type="match status" value="1"/>
</dbReference>
<dbReference type="InterPro" id="IPR017441">
    <property type="entry name" value="Protein_kinase_ATP_BS"/>
</dbReference>
<evidence type="ECO:0000256" key="1">
    <source>
        <dbReference type="PROSITE-ProRule" id="PRU10141"/>
    </source>
</evidence>
<sequence>MTSGETPAQAEKRPELKQKSDFLFLSELGCGSFSTVHLVSERATSRKFACKECLKQQIIREKKVGLRLHVAFTMDRFFRCI</sequence>
<feature type="binding site" evidence="1">
    <location>
        <position position="51"/>
    </location>
    <ligand>
        <name>ATP</name>
        <dbReference type="ChEBI" id="CHEBI:30616"/>
    </ligand>
</feature>
<name>A0A1I7Z7K3_9BILA</name>
<dbReference type="SUPFAM" id="SSF56112">
    <property type="entry name" value="Protein kinase-like (PK-like)"/>
    <property type="match status" value="1"/>
</dbReference>
<protein>
    <submittedName>
        <fullName evidence="3">Protein kinase domain-containing protein</fullName>
    </submittedName>
</protein>
<evidence type="ECO:0000313" key="2">
    <source>
        <dbReference type="Proteomes" id="UP000095287"/>
    </source>
</evidence>